<name>A0AAN9GNP1_9CAEN</name>
<keyword evidence="4" id="KW-0963">Cytoplasm</keyword>
<organism evidence="10 11">
    <name type="scientific">Littorina saxatilis</name>
    <dbReference type="NCBI Taxonomy" id="31220"/>
    <lineage>
        <taxon>Eukaryota</taxon>
        <taxon>Metazoa</taxon>
        <taxon>Spiralia</taxon>
        <taxon>Lophotrochozoa</taxon>
        <taxon>Mollusca</taxon>
        <taxon>Gastropoda</taxon>
        <taxon>Caenogastropoda</taxon>
        <taxon>Littorinimorpha</taxon>
        <taxon>Littorinoidea</taxon>
        <taxon>Littorinidae</taxon>
        <taxon>Littorina</taxon>
    </lineage>
</organism>
<evidence type="ECO:0000256" key="5">
    <source>
        <dbReference type="ARBA" id="ARBA00023212"/>
    </source>
</evidence>
<feature type="region of interest" description="Disordered" evidence="7">
    <location>
        <begin position="305"/>
        <end position="373"/>
    </location>
</feature>
<feature type="region of interest" description="Disordered" evidence="7">
    <location>
        <begin position="110"/>
        <end position="231"/>
    </location>
</feature>
<dbReference type="GO" id="GO:0005819">
    <property type="term" value="C:spindle"/>
    <property type="evidence" value="ECO:0007669"/>
    <property type="project" value="UniProtKB-SubCell"/>
</dbReference>
<keyword evidence="11" id="KW-1185">Reference proteome</keyword>
<dbReference type="GO" id="GO:0005634">
    <property type="term" value="C:nucleus"/>
    <property type="evidence" value="ECO:0007669"/>
    <property type="project" value="UniProtKB-SubCell"/>
</dbReference>
<gene>
    <name evidence="10" type="ORF">V1264_000997</name>
</gene>
<evidence type="ECO:0000256" key="6">
    <source>
        <dbReference type="ARBA" id="ARBA00023242"/>
    </source>
</evidence>
<evidence type="ECO:0000259" key="8">
    <source>
        <dbReference type="Pfam" id="PF06886"/>
    </source>
</evidence>
<reference evidence="10 11" key="1">
    <citation type="submission" date="2024-02" db="EMBL/GenBank/DDBJ databases">
        <title>Chromosome-scale genome assembly of the rough periwinkle Littorina saxatilis.</title>
        <authorList>
            <person name="De Jode A."/>
            <person name="Faria R."/>
            <person name="Formenti G."/>
            <person name="Sims Y."/>
            <person name="Smith T.P."/>
            <person name="Tracey A."/>
            <person name="Wood J.M.D."/>
            <person name="Zagrodzka Z.B."/>
            <person name="Johannesson K."/>
            <person name="Butlin R.K."/>
            <person name="Leder E.H."/>
        </authorList>
    </citation>
    <scope>NUCLEOTIDE SEQUENCE [LARGE SCALE GENOMIC DNA]</scope>
    <source>
        <strain evidence="10">Snail1</strain>
        <tissue evidence="10">Muscle</tissue>
    </source>
</reference>
<feature type="compositionally biased region" description="Basic and acidic residues" evidence="7">
    <location>
        <begin position="765"/>
        <end position="788"/>
    </location>
</feature>
<feature type="compositionally biased region" description="Basic and acidic residues" evidence="7">
    <location>
        <begin position="305"/>
        <end position="317"/>
    </location>
</feature>
<proteinExistence type="inferred from homology"/>
<comment type="caution">
    <text evidence="10">The sequence shown here is derived from an EMBL/GenBank/DDBJ whole genome shotgun (WGS) entry which is preliminary data.</text>
</comment>
<dbReference type="InterPro" id="IPR027329">
    <property type="entry name" value="TPX2_C"/>
</dbReference>
<sequence>MDRHDEDDRWDYDCPQFVDFTVPMPFNDGADQMFESTVMGEGPITSTVHFLNQGEQIEQGAEEGEEQNAQEQTEKTVAVGETKSTKKMETSEVTKKKPMERILGNVVTSLEQWKNRGKHASSGPDEASTSKKPRKSAEKGVHEVRAAAATKSGLTRSKSVQVKKTSVSSLCSEKSTIAGGASGSKPLRAHTRTLSRGSTRSRSNSVDLGPVTGESKADNTTGGKSSKMPSLLKRLGEAVTSSKVKSTDELEMERIKQLRKELQHKRQMAQESYKKSMFKAAPVAVHSSKGPTMPQEFRFQTDTRLKTQGEKAGEKSVGDFVKSLRSRTVVSPGPSSSGPKKLTVPHPFHLTEKPSTSSHQPQADSKFQSMAEQVKAFHRQTPERFRIRARSGDVPHKQGSRSISPPRLTQAHTPNLTARNRHRPNHFPSQQDLEEKEIEEMKRNQFKARPVNTKVLSSSNLGIKKVPSKPVTLPEEFALSSGVAKKNEEEEHYEFHANPLNKKIMEGTVGVKPVKPALPTVPMSPAFALKHRVRLPVEVPEDKADTNTTLRAKPVPHTGIPFQPKLPHQHTVPEPFSVEERSKAMLAQKEVKIRQVFEEERKAREFHAQPLPSLEPFHLEKQGKEPTKPEPFQLETDQRGARYMQDLAHKVGKVQLTEEEEEQRKAAQFRAQPNRIIYKEPFLPAKSTKALTEVSDFELNSDRRALHREEFEMRKKEREVELEGHRRQREQRQKEEEEAAIAKLRAEMVHRSNPVRHYNPLVIKPSEKPITEPESPRFSDRLRAKVRL</sequence>
<feature type="region of interest" description="Disordered" evidence="7">
    <location>
        <begin position="389"/>
        <end position="432"/>
    </location>
</feature>
<evidence type="ECO:0000256" key="7">
    <source>
        <dbReference type="SAM" id="MobiDB-lite"/>
    </source>
</evidence>
<keyword evidence="5" id="KW-0206">Cytoskeleton</keyword>
<feature type="compositionally biased region" description="Basic and acidic residues" evidence="7">
    <location>
        <begin position="135"/>
        <end position="145"/>
    </location>
</feature>
<feature type="compositionally biased region" description="Basic and acidic residues" evidence="7">
    <location>
        <begin position="83"/>
        <end position="95"/>
    </location>
</feature>
<feature type="compositionally biased region" description="Low complexity" evidence="7">
    <location>
        <begin position="194"/>
        <end position="203"/>
    </location>
</feature>
<feature type="region of interest" description="Disordered" evidence="7">
    <location>
        <begin position="716"/>
        <end position="735"/>
    </location>
</feature>
<evidence type="ECO:0000259" key="9">
    <source>
        <dbReference type="Pfam" id="PF12214"/>
    </source>
</evidence>
<dbReference type="GO" id="GO:0060236">
    <property type="term" value="P:regulation of mitotic spindle organization"/>
    <property type="evidence" value="ECO:0007669"/>
    <property type="project" value="InterPro"/>
</dbReference>
<feature type="compositionally biased region" description="Polar residues" evidence="7">
    <location>
        <begin position="353"/>
        <end position="371"/>
    </location>
</feature>
<feature type="compositionally biased region" description="Low complexity" evidence="7">
    <location>
        <begin position="157"/>
        <end position="169"/>
    </location>
</feature>
<evidence type="ECO:0000313" key="10">
    <source>
        <dbReference type="EMBL" id="KAK7115054.1"/>
    </source>
</evidence>
<feature type="region of interest" description="Disordered" evidence="7">
    <location>
        <begin position="759"/>
        <end position="788"/>
    </location>
</feature>
<feature type="domain" description="TPX2 central" evidence="9">
    <location>
        <begin position="407"/>
        <end position="527"/>
    </location>
</feature>
<dbReference type="EMBL" id="JBAMIC010000001">
    <property type="protein sequence ID" value="KAK7115054.1"/>
    <property type="molecule type" value="Genomic_DNA"/>
</dbReference>
<dbReference type="PANTHER" id="PTHR14326">
    <property type="entry name" value="TARGETING PROTEIN FOR XKLP2"/>
    <property type="match status" value="1"/>
</dbReference>
<dbReference type="InterPro" id="IPR009675">
    <property type="entry name" value="TPX2_fam"/>
</dbReference>
<feature type="compositionally biased region" description="Polar residues" evidence="7">
    <location>
        <begin position="218"/>
        <end position="228"/>
    </location>
</feature>
<evidence type="ECO:0000256" key="3">
    <source>
        <dbReference type="ARBA" id="ARBA00005885"/>
    </source>
</evidence>
<dbReference type="Pfam" id="PF12214">
    <property type="entry name" value="TPX2_importin"/>
    <property type="match status" value="1"/>
</dbReference>
<evidence type="ECO:0000313" key="11">
    <source>
        <dbReference type="Proteomes" id="UP001374579"/>
    </source>
</evidence>
<evidence type="ECO:0000256" key="1">
    <source>
        <dbReference type="ARBA" id="ARBA00004123"/>
    </source>
</evidence>
<dbReference type="Pfam" id="PF06886">
    <property type="entry name" value="TPX2"/>
    <property type="match status" value="1"/>
</dbReference>
<evidence type="ECO:0000256" key="4">
    <source>
        <dbReference type="ARBA" id="ARBA00022490"/>
    </source>
</evidence>
<protein>
    <recommendedName>
        <fullName evidence="12">Targeting protein for Xklp2-like protein</fullName>
    </recommendedName>
</protein>
<feature type="region of interest" description="Disordered" evidence="7">
    <location>
        <begin position="59"/>
        <end position="95"/>
    </location>
</feature>
<accession>A0AAN9GNP1</accession>
<dbReference type="Proteomes" id="UP001374579">
    <property type="component" value="Unassembled WGS sequence"/>
</dbReference>
<dbReference type="InterPro" id="IPR027330">
    <property type="entry name" value="TPX2_central_dom"/>
</dbReference>
<comment type="similarity">
    <text evidence="3">Belongs to the TPX2 family.</text>
</comment>
<evidence type="ECO:0000256" key="2">
    <source>
        <dbReference type="ARBA" id="ARBA00004186"/>
    </source>
</evidence>
<keyword evidence="6" id="KW-0539">Nucleus</keyword>
<comment type="subcellular location">
    <subcellularLocation>
        <location evidence="2">Cytoplasm</location>
        <location evidence="2">Cytoskeleton</location>
        <location evidence="2">Spindle</location>
    </subcellularLocation>
    <subcellularLocation>
        <location evidence="1">Nucleus</location>
    </subcellularLocation>
</comment>
<dbReference type="AlphaFoldDB" id="A0AAN9GNP1"/>
<feature type="domain" description="TPX2 C-terminal" evidence="8">
    <location>
        <begin position="697"/>
        <end position="771"/>
    </location>
</feature>
<dbReference type="GO" id="GO:0005874">
    <property type="term" value="C:microtubule"/>
    <property type="evidence" value="ECO:0007669"/>
    <property type="project" value="InterPro"/>
</dbReference>
<dbReference type="PANTHER" id="PTHR14326:SF44">
    <property type="entry name" value="TARGETING PROTEIN FOR XKLP2"/>
    <property type="match status" value="1"/>
</dbReference>
<evidence type="ECO:0008006" key="12">
    <source>
        <dbReference type="Google" id="ProtNLM"/>
    </source>
</evidence>
<feature type="region of interest" description="Disordered" evidence="7">
    <location>
        <begin position="549"/>
        <end position="568"/>
    </location>
</feature>